<dbReference type="Proteomes" id="UP000694851">
    <property type="component" value="Unplaced"/>
</dbReference>
<dbReference type="InterPro" id="IPR057541">
    <property type="entry name" value="PACS1/2_N"/>
</dbReference>
<protein>
    <submittedName>
        <fullName evidence="7">Phosphofurin acidic cluster sorting protein 2 isoform X9</fullName>
    </submittedName>
</protein>
<organism evidence="6 7">
    <name type="scientific">Hipposideros armiger</name>
    <name type="common">Great Himalayan leaf-nosed bat</name>
    <dbReference type="NCBI Taxonomy" id="186990"/>
    <lineage>
        <taxon>Eukaryota</taxon>
        <taxon>Metazoa</taxon>
        <taxon>Chordata</taxon>
        <taxon>Craniata</taxon>
        <taxon>Vertebrata</taxon>
        <taxon>Euteleostomi</taxon>
        <taxon>Mammalia</taxon>
        <taxon>Eutheria</taxon>
        <taxon>Laurasiatheria</taxon>
        <taxon>Chiroptera</taxon>
        <taxon>Yinpterochiroptera</taxon>
        <taxon>Rhinolophoidea</taxon>
        <taxon>Hipposideridae</taxon>
        <taxon>Hipposideros</taxon>
    </lineage>
</organism>
<evidence type="ECO:0000256" key="3">
    <source>
        <dbReference type="SAM" id="MobiDB-lite"/>
    </source>
</evidence>
<dbReference type="PANTHER" id="PTHR13280:SF15">
    <property type="entry name" value="PHOSPHOFURIN ACIDIC CLUSTER SORTING PROTEIN 2"/>
    <property type="match status" value="1"/>
</dbReference>
<feature type="domain" description="Phosphofurin acidic cluster sorting protein 1/2 C-terminal" evidence="4">
    <location>
        <begin position="443"/>
        <end position="855"/>
    </location>
</feature>
<feature type="region of interest" description="Disordered" evidence="3">
    <location>
        <begin position="152"/>
        <end position="211"/>
    </location>
</feature>
<evidence type="ECO:0000313" key="6">
    <source>
        <dbReference type="Proteomes" id="UP000694851"/>
    </source>
</evidence>
<evidence type="ECO:0000259" key="4">
    <source>
        <dbReference type="Pfam" id="PF10254"/>
    </source>
</evidence>
<keyword evidence="2" id="KW-0597">Phosphoprotein</keyword>
<dbReference type="GO" id="GO:0044325">
    <property type="term" value="F:transmembrane transporter binding"/>
    <property type="evidence" value="ECO:0007669"/>
    <property type="project" value="TreeGrafter"/>
</dbReference>
<dbReference type="GeneID" id="109381040"/>
<dbReference type="OrthoDB" id="28829at2759"/>
<evidence type="ECO:0000256" key="2">
    <source>
        <dbReference type="ARBA" id="ARBA00022553"/>
    </source>
</evidence>
<comment type="similarity">
    <text evidence="1">Belongs to the PACS family.</text>
</comment>
<name>A0A8B7R4T2_HIPAR</name>
<proteinExistence type="inferred from homology"/>
<dbReference type="AlphaFoldDB" id="A0A8B7R4T2"/>
<reference evidence="7" key="1">
    <citation type="submission" date="2025-08" db="UniProtKB">
        <authorList>
            <consortium name="RefSeq"/>
        </authorList>
    </citation>
    <scope>IDENTIFICATION</scope>
    <source>
        <tissue evidence="7">Muscle</tissue>
    </source>
</reference>
<dbReference type="Pfam" id="PF10254">
    <property type="entry name" value="Pacs-1"/>
    <property type="match status" value="1"/>
</dbReference>
<accession>A0A8B7R4T2</accession>
<dbReference type="PANTHER" id="PTHR13280">
    <property type="entry name" value="PHOSPHOFURIN ACIDIC CLUSTER SORTING PROTEIN"/>
    <property type="match status" value="1"/>
</dbReference>
<sequence>MAERGRLGLAGAPAALNTPVPMNLFATWEVDGSSPSCVPRLCSLTLKKLVVFKELEKEPISVVIAVKMQYPHFLKRDGNRLQVMLQRRKRYKNRTILGYKTLAAGAINMAEVMQRPPDGGQVLSLCSSVKDASAKVAEICIFSLSSQPIDHEDSAMQAGSKAKSTDNYSEEEYESLSSEQEASDDAAQGQDLDEDDFDVGKPKKQRRLIVRTTSMTRQQNFKQKVVALLRRFKVSEEVLDSEQDPAEHVPEVEEDLDLLYDTLDMDNPSDSGPDMEDDDSVLSTPKPKLRPYFEGLSHSSSQTEIGSVHSARSQKEPPSPADAPEKMQALGGKQPSDSVPDSVAHSTPAPGEQLAQPEDSPEAETPALDVFSEKLPPSGRITKTESLVIPSSRTEGKLAGRRGRSTSLKERQASRPQNERANSLDSERCPDTRSQLQIPRKTVYDQLNHILISDDQLPENIILVNTADWQGQFLSDVLQRHTLPVVCTCSAADVQAAFSTIVSRIQRYCNCNSQPPTPVKIAVAGAQHYLSAVLRLFVEQLSHKTPDWLGYMRFLVIPLGSHPVARYLGSVDHRYNNFFQDLAWRDLFNKLEAQSAVQDTPDIVSRITQYIAGANCAHQLPIAEAMLTYKQKSPDEESSQKFIPFVGVVKVGIVEPSSATSGDSDDAAPSGSSVLSSTPPSTSPAAKEASPTPPSSPSVSGGLSSPSQGVGAELMGLQVDYWTAAQPADRKRDTEKKDLPAAKNTLKCTFRSLQVSRLPGSGEAAATPTMSMTVVTKEKNKKVMFLPKKTKDKDAESKSQCIQGISRLICTAKHQQTMLRVLIDGVEWNDVKFFQLAAQWSSHVKHFPICIFGHSKSTF</sequence>
<dbReference type="GO" id="GO:0072659">
    <property type="term" value="P:protein localization to plasma membrane"/>
    <property type="evidence" value="ECO:0007669"/>
    <property type="project" value="TreeGrafter"/>
</dbReference>
<feature type="region of interest" description="Disordered" evidence="3">
    <location>
        <begin position="259"/>
        <end position="432"/>
    </location>
</feature>
<dbReference type="Pfam" id="PF25332">
    <property type="entry name" value="C2_PACS_N"/>
    <property type="match status" value="1"/>
</dbReference>
<feature type="domain" description="Phosphofurin acidic cluster sorting protein 1/2 N-terminal C2" evidence="5">
    <location>
        <begin position="67"/>
        <end position="147"/>
    </location>
</feature>
<dbReference type="RefSeq" id="XP_019494805.1">
    <property type="nucleotide sequence ID" value="XM_019639260.1"/>
</dbReference>
<evidence type="ECO:0000313" key="7">
    <source>
        <dbReference type="RefSeq" id="XP_019494805.1"/>
    </source>
</evidence>
<gene>
    <name evidence="7" type="primary">PACS2</name>
</gene>
<feature type="compositionally biased region" description="Low complexity" evidence="3">
    <location>
        <begin position="697"/>
        <end position="707"/>
    </location>
</feature>
<feature type="compositionally biased region" description="Low complexity" evidence="3">
    <location>
        <begin position="657"/>
        <end position="690"/>
    </location>
</feature>
<feature type="compositionally biased region" description="Polar residues" evidence="3">
    <location>
        <begin position="414"/>
        <end position="424"/>
    </location>
</feature>
<evidence type="ECO:0000259" key="5">
    <source>
        <dbReference type="Pfam" id="PF25332"/>
    </source>
</evidence>
<keyword evidence="6" id="KW-1185">Reference proteome</keyword>
<feature type="region of interest" description="Disordered" evidence="3">
    <location>
        <begin position="657"/>
        <end position="710"/>
    </location>
</feature>
<dbReference type="CTD" id="23241"/>
<dbReference type="InterPro" id="IPR019381">
    <property type="entry name" value="PACS1/2_C"/>
</dbReference>
<evidence type="ECO:0000256" key="1">
    <source>
        <dbReference type="ARBA" id="ARBA00008590"/>
    </source>
</evidence>